<evidence type="ECO:0000256" key="4">
    <source>
        <dbReference type="ARBA" id="ARBA00048741"/>
    </source>
</evidence>
<feature type="domain" description="Glutamine amidotransferase type-2" evidence="5">
    <location>
        <begin position="2"/>
        <end position="210"/>
    </location>
</feature>
<evidence type="ECO:0000256" key="1">
    <source>
        <dbReference type="ARBA" id="ARBA00005187"/>
    </source>
</evidence>
<dbReference type="SUPFAM" id="SSF52402">
    <property type="entry name" value="Adenine nucleotide alpha hydrolases-like"/>
    <property type="match status" value="1"/>
</dbReference>
<sequence length="641" mass="71522">MSDFAGLWRLDGAPVSPADLLHLDRALEARGIGPGRVWHGGDIAIVHRQHGFTPEDAFEAMPWVGGSGAVLAADVVLAARRELVAALGEPSSTSMPDGALLLEALQRWDVEALPRVYGSYALALYRPDQRRLLLARDPVGIRSLFVHRGSNLIAFATRLRALLALPEIPTDLDEQALADRLLMDRTRATRTIYRSIDRVPMAHALSITPERAHLQRWWAPPQAGTLQLRNDEEVEAAAAAVLDLAVADCLRAPGSVAMCLTGGLDSTSVALSAARQHTAAPLLALTRTPQTATAAASARHYYDESPRARLLAEGHPGIDWHTIGDDGQDWGEHDAERWLQEGGQPTRSPLNMAWFFPLYRFMEERGSRVLIGGELGNAFFSYDGLSRLPELLRQRQWRTLLVQARALAATEGLSVRKALQRHVLRPFAPMAVVRRWHRLPVDVWRRNAALNPQWAQDLDLRRTLDMRRYRLCLGANHPSLAVRREWFLSDAAAMETYGVLRALSGVDLRMPLADRRVIEFFGSLPLDQFLRDGVSRSLPRRLLTARGAPAEIFANRQVGVQHGDWFAHLSAQRASLQQQLHALHDSPLARRVLDLPRLQGLMDTWPRDAQAAEPRREAYLHILLYGLQTGRFLAWHERGGV</sequence>
<dbReference type="Gene3D" id="3.40.50.620">
    <property type="entry name" value="HUPs"/>
    <property type="match status" value="1"/>
</dbReference>
<proteinExistence type="inferred from homology"/>
<dbReference type="Gene3D" id="3.60.20.10">
    <property type="entry name" value="Glutamine Phosphoribosylpyrophosphate, subunit 1, domain 1"/>
    <property type="match status" value="1"/>
</dbReference>
<dbReference type="PANTHER" id="PTHR43284:SF1">
    <property type="entry name" value="ASPARAGINE SYNTHETASE"/>
    <property type="match status" value="1"/>
</dbReference>
<evidence type="ECO:0000313" key="8">
    <source>
        <dbReference type="Proteomes" id="UP000233720"/>
    </source>
</evidence>
<dbReference type="InterPro" id="IPR033738">
    <property type="entry name" value="AsnB_N"/>
</dbReference>
<keyword evidence="9" id="KW-1185">Reference proteome</keyword>
<evidence type="ECO:0000256" key="2">
    <source>
        <dbReference type="ARBA" id="ARBA00005752"/>
    </source>
</evidence>
<dbReference type="EC" id="6.3.5.4" evidence="3"/>
<evidence type="ECO:0000256" key="3">
    <source>
        <dbReference type="ARBA" id="ARBA00012737"/>
    </source>
</evidence>
<dbReference type="InterPro" id="IPR051786">
    <property type="entry name" value="ASN_synthetase/amidase"/>
</dbReference>
<dbReference type="Pfam" id="PF13537">
    <property type="entry name" value="GATase_7"/>
    <property type="match status" value="1"/>
</dbReference>
<accession>A0A2N3RGC3</accession>
<evidence type="ECO:0000313" key="7">
    <source>
        <dbReference type="EMBL" id="PKV15607.1"/>
    </source>
</evidence>
<dbReference type="GO" id="GO:0004066">
    <property type="term" value="F:asparagine synthase (glutamine-hydrolyzing) activity"/>
    <property type="evidence" value="ECO:0007669"/>
    <property type="project" value="UniProtKB-EC"/>
</dbReference>
<evidence type="ECO:0000313" key="9">
    <source>
        <dbReference type="Proteomes" id="UP000233748"/>
    </source>
</evidence>
<reference evidence="8 9" key="1">
    <citation type="submission" date="2017-11" db="EMBL/GenBank/DDBJ databases">
        <title>Xanthomonas prunicola sp. nov., a novel pathogen that affects nectarine (Prunus persica var. nectarine) trees.</title>
        <authorList>
            <person name="Lopez M."/>
            <person name="Lopez-Soriano P."/>
            <person name="Garita-Cambronero J."/>
            <person name="Beltran C."/>
            <person name="Taghouti G."/>
            <person name="Portier P."/>
            <person name="Cubero J."/>
            <person name="Fischer-Le Saux M."/>
            <person name="Marco-Noales E."/>
        </authorList>
    </citation>
    <scope>NUCLEOTIDE SEQUENCE [LARGE SCALE GENOMIC DNA]</scope>
    <source>
        <strain evidence="6 8">CFBP8353</strain>
        <strain evidence="7 9">CFBP8354</strain>
    </source>
</reference>
<dbReference type="EMBL" id="PHKV01000006">
    <property type="protein sequence ID" value="PKV11537.1"/>
    <property type="molecule type" value="Genomic_DNA"/>
</dbReference>
<dbReference type="PANTHER" id="PTHR43284">
    <property type="entry name" value="ASPARAGINE SYNTHETASE (GLUTAMINE-HYDROLYZING)"/>
    <property type="match status" value="1"/>
</dbReference>
<name>A0A2N3RGC3_9XANT</name>
<dbReference type="SUPFAM" id="SSF56235">
    <property type="entry name" value="N-terminal nucleophile aminohydrolases (Ntn hydrolases)"/>
    <property type="match status" value="1"/>
</dbReference>
<protein>
    <recommendedName>
        <fullName evidence="3">asparagine synthase (glutamine-hydrolyzing)</fullName>
        <ecNumber evidence="3">6.3.5.4</ecNumber>
    </recommendedName>
</protein>
<comment type="pathway">
    <text evidence="1">Amino-acid biosynthesis; L-asparagine biosynthesis; L-asparagine from L-aspartate (L-Gln route): step 1/1.</text>
</comment>
<dbReference type="RefSeq" id="WP_101364268.1">
    <property type="nucleotide sequence ID" value="NZ_PHKV01000006.1"/>
</dbReference>
<comment type="similarity">
    <text evidence="2">Belongs to the asparagine synthetase family.</text>
</comment>
<evidence type="ECO:0000259" key="5">
    <source>
        <dbReference type="PROSITE" id="PS51278"/>
    </source>
</evidence>
<organism evidence="6 8">
    <name type="scientific">Xanthomonas prunicola</name>
    <dbReference type="NCBI Taxonomy" id="2053930"/>
    <lineage>
        <taxon>Bacteria</taxon>
        <taxon>Pseudomonadati</taxon>
        <taxon>Pseudomonadota</taxon>
        <taxon>Gammaproteobacteria</taxon>
        <taxon>Lysobacterales</taxon>
        <taxon>Lysobacteraceae</taxon>
        <taxon>Xanthomonas</taxon>
    </lineage>
</organism>
<dbReference type="Pfam" id="PF00733">
    <property type="entry name" value="Asn_synthase"/>
    <property type="match status" value="1"/>
</dbReference>
<dbReference type="CDD" id="cd00712">
    <property type="entry name" value="AsnB"/>
    <property type="match status" value="1"/>
</dbReference>
<dbReference type="AlphaFoldDB" id="A0A2N3RGC3"/>
<dbReference type="OrthoDB" id="9763290at2"/>
<gene>
    <name evidence="6" type="ORF">XpruCFBP8353_17035</name>
    <name evidence="7" type="ORF">XpruCFBP8354_18155</name>
</gene>
<dbReference type="EMBL" id="PHKW01000007">
    <property type="protein sequence ID" value="PKV15607.1"/>
    <property type="molecule type" value="Genomic_DNA"/>
</dbReference>
<dbReference type="InterPro" id="IPR029055">
    <property type="entry name" value="Ntn_hydrolases_N"/>
</dbReference>
<dbReference type="InterPro" id="IPR017932">
    <property type="entry name" value="GATase_2_dom"/>
</dbReference>
<dbReference type="PROSITE" id="PS51278">
    <property type="entry name" value="GATASE_TYPE_2"/>
    <property type="match status" value="1"/>
</dbReference>
<comment type="catalytic activity">
    <reaction evidence="4">
        <text>L-aspartate + L-glutamine + ATP + H2O = L-asparagine + L-glutamate + AMP + diphosphate + H(+)</text>
        <dbReference type="Rhea" id="RHEA:12228"/>
        <dbReference type="ChEBI" id="CHEBI:15377"/>
        <dbReference type="ChEBI" id="CHEBI:15378"/>
        <dbReference type="ChEBI" id="CHEBI:29985"/>
        <dbReference type="ChEBI" id="CHEBI:29991"/>
        <dbReference type="ChEBI" id="CHEBI:30616"/>
        <dbReference type="ChEBI" id="CHEBI:33019"/>
        <dbReference type="ChEBI" id="CHEBI:58048"/>
        <dbReference type="ChEBI" id="CHEBI:58359"/>
        <dbReference type="ChEBI" id="CHEBI:456215"/>
        <dbReference type="EC" id="6.3.5.4"/>
    </reaction>
</comment>
<dbReference type="GO" id="GO:0006529">
    <property type="term" value="P:asparagine biosynthetic process"/>
    <property type="evidence" value="ECO:0007669"/>
    <property type="project" value="InterPro"/>
</dbReference>
<dbReference type="InterPro" id="IPR001962">
    <property type="entry name" value="Asn_synthase"/>
</dbReference>
<comment type="caution">
    <text evidence="6">The sequence shown here is derived from an EMBL/GenBank/DDBJ whole genome shotgun (WGS) entry which is preliminary data.</text>
</comment>
<evidence type="ECO:0000313" key="6">
    <source>
        <dbReference type="EMBL" id="PKV11537.1"/>
    </source>
</evidence>
<dbReference type="InterPro" id="IPR014729">
    <property type="entry name" value="Rossmann-like_a/b/a_fold"/>
</dbReference>
<dbReference type="Proteomes" id="UP000233748">
    <property type="component" value="Unassembled WGS sequence"/>
</dbReference>
<dbReference type="Proteomes" id="UP000233720">
    <property type="component" value="Unassembled WGS sequence"/>
</dbReference>